<reference evidence="3" key="1">
    <citation type="submission" date="2021-02" db="EMBL/GenBank/DDBJ databases">
        <title>Genome sequence Cadophora malorum strain M34.</title>
        <authorList>
            <person name="Stefanovic E."/>
            <person name="Vu D."/>
            <person name="Scully C."/>
            <person name="Dijksterhuis J."/>
            <person name="Roader J."/>
            <person name="Houbraken J."/>
        </authorList>
    </citation>
    <scope>NUCLEOTIDE SEQUENCE</scope>
    <source>
        <strain evidence="3">M34</strain>
    </source>
</reference>
<dbReference type="Gene3D" id="3.30.200.20">
    <property type="entry name" value="Phosphorylase Kinase, domain 1"/>
    <property type="match status" value="1"/>
</dbReference>
<dbReference type="Pfam" id="PF00069">
    <property type="entry name" value="Pkinase"/>
    <property type="match status" value="1"/>
</dbReference>
<dbReference type="Gene3D" id="3.10.590.10">
    <property type="entry name" value="ph1033 like domains"/>
    <property type="match status" value="1"/>
</dbReference>
<dbReference type="InterPro" id="IPR007275">
    <property type="entry name" value="YTH_domain"/>
</dbReference>
<dbReference type="SMART" id="SM00220">
    <property type="entry name" value="S_TKc"/>
    <property type="match status" value="1"/>
</dbReference>
<dbReference type="OrthoDB" id="4062651at2759"/>
<dbReference type="Pfam" id="PF04146">
    <property type="entry name" value="YTH"/>
    <property type="match status" value="1"/>
</dbReference>
<dbReference type="Proteomes" id="UP000664132">
    <property type="component" value="Unassembled WGS sequence"/>
</dbReference>
<dbReference type="GO" id="GO:0004674">
    <property type="term" value="F:protein serine/threonine kinase activity"/>
    <property type="evidence" value="ECO:0007669"/>
    <property type="project" value="TreeGrafter"/>
</dbReference>
<dbReference type="PANTHER" id="PTHR44167">
    <property type="entry name" value="OVARIAN-SPECIFIC SERINE/THREONINE-PROTEIN KINASE LOK-RELATED"/>
    <property type="match status" value="1"/>
</dbReference>
<evidence type="ECO:0008006" key="5">
    <source>
        <dbReference type="Google" id="ProtNLM"/>
    </source>
</evidence>
<dbReference type="Gene3D" id="1.10.510.10">
    <property type="entry name" value="Transferase(Phosphotransferase) domain 1"/>
    <property type="match status" value="1"/>
</dbReference>
<feature type="domain" description="Protein kinase" evidence="1">
    <location>
        <begin position="122"/>
        <end position="401"/>
    </location>
</feature>
<dbReference type="InterPro" id="IPR008271">
    <property type="entry name" value="Ser/Thr_kinase_AS"/>
</dbReference>
<dbReference type="CDD" id="cd21134">
    <property type="entry name" value="YTH"/>
    <property type="match status" value="1"/>
</dbReference>
<evidence type="ECO:0000313" key="4">
    <source>
        <dbReference type="Proteomes" id="UP000664132"/>
    </source>
</evidence>
<dbReference type="PANTHER" id="PTHR44167:SF24">
    <property type="entry name" value="SERINE_THREONINE-PROTEIN KINASE CHK2"/>
    <property type="match status" value="1"/>
</dbReference>
<dbReference type="InterPro" id="IPR000719">
    <property type="entry name" value="Prot_kinase_dom"/>
</dbReference>
<dbReference type="GO" id="GO:0003723">
    <property type="term" value="F:RNA binding"/>
    <property type="evidence" value="ECO:0007669"/>
    <property type="project" value="InterPro"/>
</dbReference>
<dbReference type="AlphaFoldDB" id="A0A8H7W8D2"/>
<dbReference type="GO" id="GO:0005524">
    <property type="term" value="F:ATP binding"/>
    <property type="evidence" value="ECO:0007669"/>
    <property type="project" value="InterPro"/>
</dbReference>
<dbReference type="CDD" id="cd00180">
    <property type="entry name" value="PKc"/>
    <property type="match status" value="1"/>
</dbReference>
<dbReference type="PROSITE" id="PS00108">
    <property type="entry name" value="PROTEIN_KINASE_ST"/>
    <property type="match status" value="1"/>
</dbReference>
<evidence type="ECO:0000259" key="2">
    <source>
        <dbReference type="PROSITE" id="PS50882"/>
    </source>
</evidence>
<dbReference type="GO" id="GO:0044773">
    <property type="term" value="P:mitotic DNA damage checkpoint signaling"/>
    <property type="evidence" value="ECO:0007669"/>
    <property type="project" value="TreeGrafter"/>
</dbReference>
<dbReference type="PROSITE" id="PS50882">
    <property type="entry name" value="YTH"/>
    <property type="match status" value="1"/>
</dbReference>
<dbReference type="SUPFAM" id="SSF56112">
    <property type="entry name" value="Protein kinase-like (PK-like)"/>
    <property type="match status" value="1"/>
</dbReference>
<keyword evidence="4" id="KW-1185">Reference proteome</keyword>
<proteinExistence type="predicted"/>
<protein>
    <recommendedName>
        <fullName evidence="5">Kinase-like protein</fullName>
    </recommendedName>
</protein>
<evidence type="ECO:0000259" key="1">
    <source>
        <dbReference type="PROSITE" id="PS50011"/>
    </source>
</evidence>
<feature type="domain" description="YTH" evidence="2">
    <location>
        <begin position="497"/>
        <end position="628"/>
    </location>
</feature>
<dbReference type="GO" id="GO:0005737">
    <property type="term" value="C:cytoplasm"/>
    <property type="evidence" value="ECO:0007669"/>
    <property type="project" value="TreeGrafter"/>
</dbReference>
<evidence type="ECO:0000313" key="3">
    <source>
        <dbReference type="EMBL" id="KAG4421271.1"/>
    </source>
</evidence>
<gene>
    <name evidence="3" type="ORF">IFR04_005573</name>
</gene>
<name>A0A8H7W8D2_9HELO</name>
<organism evidence="3 4">
    <name type="scientific">Cadophora malorum</name>
    <dbReference type="NCBI Taxonomy" id="108018"/>
    <lineage>
        <taxon>Eukaryota</taxon>
        <taxon>Fungi</taxon>
        <taxon>Dikarya</taxon>
        <taxon>Ascomycota</taxon>
        <taxon>Pezizomycotina</taxon>
        <taxon>Leotiomycetes</taxon>
        <taxon>Helotiales</taxon>
        <taxon>Ploettnerulaceae</taxon>
        <taxon>Cadophora</taxon>
    </lineage>
</organism>
<dbReference type="PROSITE" id="PS50011">
    <property type="entry name" value="PROTEIN_KINASE_DOM"/>
    <property type="match status" value="1"/>
</dbReference>
<dbReference type="InterPro" id="IPR011009">
    <property type="entry name" value="Kinase-like_dom_sf"/>
</dbReference>
<comment type="caution">
    <text evidence="3">The sequence shown here is derived from an EMBL/GenBank/DDBJ whole genome shotgun (WGS) entry which is preliminary data.</text>
</comment>
<dbReference type="EMBL" id="JAFJYH010000068">
    <property type="protein sequence ID" value="KAG4421271.1"/>
    <property type="molecule type" value="Genomic_DNA"/>
</dbReference>
<accession>A0A8H7W8D2</accession>
<dbReference type="GO" id="GO:0005634">
    <property type="term" value="C:nucleus"/>
    <property type="evidence" value="ECO:0007669"/>
    <property type="project" value="TreeGrafter"/>
</dbReference>
<sequence length="630" mass="70980">MPTVVDLVMLDGPDPNTQAFLSTYFPIDPVSAAIIQRSYTEDDITRIALLLAAIDDGIWSRTPRLYTVLRRAGLLSLQNDFVSLQITDSSFPFSAANLPQTLNPSPAKHLPPPPTMHHDRIGLSWPLRASGGFAEVQRVVSTITHRTYARKLFHRKKFGRFKDNLLDFENELDILKQMRHEHIVQIIGSYTDPRYMALIMSPVADCDLARFLKLAPKATYGDGMSSLRTFFGCLATAVQYLHKNRIRHKDIKPSNVLVKDGNVLLTDFGLSRDCNHTRSTTEGPTARTARYCAPEVADYMPRSYSSDMWSLGCVFLEMMSVLKGFAVEELSEFLAENGTHSGPYSMNQEAVKLWMEKLEQSQEVDKENGPLAWIEQLLCEDRTLRPTAYDLVSEIVNYRSLNDRVGEFCGTCCRIEDDAGSIMSETLFVGKDEDVDGVVVKNSVEDEMGLWIDDPMNMTLPEVPDSRSDTNVQEDNDAQVGMQVAAGGVGLGQTTATRYFIMRSNSQLDIETSSAHNTWISNPKVNTSLDNAFKTGKQIMLFFSVVKSRKFCGAAQMTSAVDHENTDPHWETDRWQGRFDLEWLSWNEVLYDDIRHLTHREDGGPPIAQTYDGVEICRSSGEEMMRRFGI</sequence>